<dbReference type="Proteomes" id="UP000247498">
    <property type="component" value="Unassembled WGS sequence"/>
</dbReference>
<keyword evidence="3" id="KW-1185">Reference proteome</keyword>
<protein>
    <submittedName>
        <fullName evidence="2">Uncharacterized protein</fullName>
    </submittedName>
</protein>
<dbReference type="InterPro" id="IPR019034">
    <property type="entry name" value="UPF0390"/>
</dbReference>
<accession>A0A2V0NXT1</accession>
<dbReference type="AlphaFoldDB" id="A0A2V0NXT1"/>
<comment type="caution">
    <text evidence="2">The sequence shown here is derived from an EMBL/GenBank/DDBJ whole genome shotgun (WGS) entry which is preliminary data.</text>
</comment>
<name>A0A2V0NXT1_9CHLO</name>
<dbReference type="Pfam" id="PF09495">
    <property type="entry name" value="DUF2462"/>
    <property type="match status" value="1"/>
</dbReference>
<evidence type="ECO:0000313" key="2">
    <source>
        <dbReference type="EMBL" id="GBF90390.1"/>
    </source>
</evidence>
<feature type="compositionally biased region" description="Basic residues" evidence="1">
    <location>
        <begin position="9"/>
        <end position="25"/>
    </location>
</feature>
<dbReference type="EMBL" id="BDRX01000016">
    <property type="protein sequence ID" value="GBF90390.1"/>
    <property type="molecule type" value="Genomic_DNA"/>
</dbReference>
<sequence>MPQKPLKAAGKKIEKKKPAANRHGKMPTTKKGAFNIKPKNARLAADFKDQQDLTKMINSKNEGNIAAKAEQAGGHLKMVRAPPVLAPADAKKKAKAAKGGGG</sequence>
<feature type="region of interest" description="Disordered" evidence="1">
    <location>
        <begin position="1"/>
        <end position="33"/>
    </location>
</feature>
<proteinExistence type="predicted"/>
<gene>
    <name evidence="2" type="ORF">Rsub_02496</name>
</gene>
<evidence type="ECO:0000256" key="1">
    <source>
        <dbReference type="SAM" id="MobiDB-lite"/>
    </source>
</evidence>
<dbReference type="OrthoDB" id="511222at2759"/>
<evidence type="ECO:0000313" key="3">
    <source>
        <dbReference type="Proteomes" id="UP000247498"/>
    </source>
</evidence>
<organism evidence="2 3">
    <name type="scientific">Raphidocelis subcapitata</name>
    <dbReference type="NCBI Taxonomy" id="307507"/>
    <lineage>
        <taxon>Eukaryota</taxon>
        <taxon>Viridiplantae</taxon>
        <taxon>Chlorophyta</taxon>
        <taxon>core chlorophytes</taxon>
        <taxon>Chlorophyceae</taxon>
        <taxon>CS clade</taxon>
        <taxon>Sphaeropleales</taxon>
        <taxon>Selenastraceae</taxon>
        <taxon>Raphidocelis</taxon>
    </lineage>
</organism>
<dbReference type="FunCoup" id="A0A2V0NXT1">
    <property type="interactions" value="10"/>
</dbReference>
<dbReference type="PANTHER" id="PTHR36769">
    <property type="entry name" value="2,3-BISPHOSPHOGLYCERATE-DEPENDENT PHOSPHOGLYCERATE MUTASE"/>
    <property type="match status" value="1"/>
</dbReference>
<dbReference type="PANTHER" id="PTHR36769:SF1">
    <property type="entry name" value="2,3-BISPHOSPHOGLYCERATE-DEPENDENT PHOSPHOGLYCERATE MUTASE"/>
    <property type="match status" value="1"/>
</dbReference>
<reference evidence="2 3" key="1">
    <citation type="journal article" date="2018" name="Sci. Rep.">
        <title>Raphidocelis subcapitata (=Pseudokirchneriella subcapitata) provides an insight into genome evolution and environmental adaptations in the Sphaeropleales.</title>
        <authorList>
            <person name="Suzuki S."/>
            <person name="Yamaguchi H."/>
            <person name="Nakajima N."/>
            <person name="Kawachi M."/>
        </authorList>
    </citation>
    <scope>NUCLEOTIDE SEQUENCE [LARGE SCALE GENOMIC DNA]</scope>
    <source>
        <strain evidence="2 3">NIES-35</strain>
    </source>
</reference>
<dbReference type="InParanoid" id="A0A2V0NXT1"/>